<protein>
    <submittedName>
        <fullName evidence="4">Protein ImuB</fullName>
    </submittedName>
</protein>
<accession>A0ABR9EBK5</accession>
<dbReference type="Gene3D" id="3.30.70.270">
    <property type="match status" value="1"/>
</dbReference>
<evidence type="ECO:0000259" key="3">
    <source>
        <dbReference type="Pfam" id="PF00817"/>
    </source>
</evidence>
<dbReference type="CDD" id="cd03468">
    <property type="entry name" value="PolY_like"/>
    <property type="match status" value="1"/>
</dbReference>
<evidence type="ECO:0000313" key="4">
    <source>
        <dbReference type="EMBL" id="MBE0368369.1"/>
    </source>
</evidence>
<dbReference type="InterPro" id="IPR050356">
    <property type="entry name" value="SulA_CellDiv_inhibitor"/>
</dbReference>
<comment type="caution">
    <text evidence="4">The sequence shown here is derived from an EMBL/GenBank/DDBJ whole genome shotgun (WGS) entry which is preliminary data.</text>
</comment>
<evidence type="ECO:0000256" key="1">
    <source>
        <dbReference type="ARBA" id="ARBA00010945"/>
    </source>
</evidence>
<name>A0ABR9EBK5_9GAMM</name>
<dbReference type="RefSeq" id="WP_192507661.1">
    <property type="nucleotide sequence ID" value="NZ_AQGV01000012.1"/>
</dbReference>
<feature type="domain" description="UmuC" evidence="3">
    <location>
        <begin position="23"/>
        <end position="147"/>
    </location>
</feature>
<organism evidence="4 5">
    <name type="scientific">Pseudoalteromonas aurantia 208</name>
    <dbReference type="NCBI Taxonomy" id="1314867"/>
    <lineage>
        <taxon>Bacteria</taxon>
        <taxon>Pseudomonadati</taxon>
        <taxon>Pseudomonadota</taxon>
        <taxon>Gammaproteobacteria</taxon>
        <taxon>Alteromonadales</taxon>
        <taxon>Pseudoalteromonadaceae</taxon>
        <taxon>Pseudoalteromonas</taxon>
    </lineage>
</organism>
<proteinExistence type="inferred from homology"/>
<dbReference type="Pfam" id="PF00817">
    <property type="entry name" value="IMS"/>
    <property type="match status" value="1"/>
</dbReference>
<gene>
    <name evidence="4" type="primary">imuB</name>
    <name evidence="4" type="ORF">PAUR_a1953</name>
</gene>
<keyword evidence="5" id="KW-1185">Reference proteome</keyword>
<dbReference type="InterPro" id="IPR001126">
    <property type="entry name" value="UmuC"/>
</dbReference>
<dbReference type="EMBL" id="AQGV01000012">
    <property type="protein sequence ID" value="MBE0368369.1"/>
    <property type="molecule type" value="Genomic_DNA"/>
</dbReference>
<comment type="similarity">
    <text evidence="1">Belongs to the DNA polymerase type-Y family.</text>
</comment>
<reference evidence="4 5" key="1">
    <citation type="submission" date="2015-03" db="EMBL/GenBank/DDBJ databases">
        <title>Genome sequence of Pseudoalteromonas aurantia.</title>
        <authorList>
            <person name="Xie B.-B."/>
            <person name="Rong J.-C."/>
            <person name="Qin Q.-L."/>
            <person name="Zhang Y.-Z."/>
        </authorList>
    </citation>
    <scope>NUCLEOTIDE SEQUENCE [LARGE SCALE GENOMIC DNA]</scope>
    <source>
        <strain evidence="4 5">208</strain>
    </source>
</reference>
<sequence length="467" mass="52985">MTLWVYLHFNSLQLDSLFCEQAHQPIIIVEGKDNRVVQACTKAQTAGITIGQGLGAAASLCQNLQVQPYNKELEQEKLKEIAHSLYTLTSDICFFADAGLLLRVSNMLSLYQGLHAYWQSISTLLNRLGFNYCYACGYSPLAARLLARNGMNKITDDHVLLLRAVRAHALHESDLPHNMSEQLTRVGVHTLDALLSIPMVQLAKRFDAELVHYVGRLLGHFKHPVNFYQPPERFSRELELLFELENISWLSKPLNKLLLQLEDFLSSRNKIAYQINITLQQRDCEALVVTVQSKEGEYKATKWLALSELAMSNVQLDAPIQGLSLQAKRITAYENTHGDLFSKQQKGGSRTALLSILQAKLGEHAIHTMQVHADHRPEKANSSVTLGAETPDLIRDASFIRPTIMLPFPEILSEKVIIQQGPERISTGWWDAQPIIRDYFIARDPSGRWLWVFRDPTQQWFVHGVFH</sequence>
<dbReference type="InterPro" id="IPR043502">
    <property type="entry name" value="DNA/RNA_pol_sf"/>
</dbReference>
<evidence type="ECO:0000256" key="2">
    <source>
        <dbReference type="ARBA" id="ARBA00022763"/>
    </source>
</evidence>
<evidence type="ECO:0000313" key="5">
    <source>
        <dbReference type="Proteomes" id="UP000615755"/>
    </source>
</evidence>
<dbReference type="PANTHER" id="PTHR35369:SF2">
    <property type="entry name" value="BLR3025 PROTEIN"/>
    <property type="match status" value="1"/>
</dbReference>
<dbReference type="Gene3D" id="3.40.1170.60">
    <property type="match status" value="1"/>
</dbReference>
<dbReference type="PANTHER" id="PTHR35369">
    <property type="entry name" value="BLR3025 PROTEIN-RELATED"/>
    <property type="match status" value="1"/>
</dbReference>
<dbReference type="Proteomes" id="UP000615755">
    <property type="component" value="Unassembled WGS sequence"/>
</dbReference>
<dbReference type="SUPFAM" id="SSF56672">
    <property type="entry name" value="DNA/RNA polymerases"/>
    <property type="match status" value="1"/>
</dbReference>
<dbReference type="InterPro" id="IPR043128">
    <property type="entry name" value="Rev_trsase/Diguanyl_cyclase"/>
</dbReference>
<keyword evidence="2" id="KW-0227">DNA damage</keyword>